<dbReference type="InterPro" id="IPR017923">
    <property type="entry name" value="TFIIS_N"/>
</dbReference>
<comment type="similarity">
    <text evidence="2">Belongs to the Mediator complex subunit 26 family.</text>
</comment>
<dbReference type="GO" id="GO:0006357">
    <property type="term" value="P:regulation of transcription by RNA polymerase II"/>
    <property type="evidence" value="ECO:0007669"/>
    <property type="project" value="InterPro"/>
</dbReference>
<feature type="region of interest" description="Disordered" evidence="11">
    <location>
        <begin position="105"/>
        <end position="363"/>
    </location>
</feature>
<feature type="compositionally biased region" description="Polar residues" evidence="11">
    <location>
        <begin position="309"/>
        <end position="329"/>
    </location>
</feature>
<evidence type="ECO:0000259" key="12">
    <source>
        <dbReference type="PROSITE" id="PS51319"/>
    </source>
</evidence>
<evidence type="ECO:0000256" key="3">
    <source>
        <dbReference type="ARBA" id="ARBA00019686"/>
    </source>
</evidence>
<feature type="compositionally biased region" description="Polar residues" evidence="11">
    <location>
        <begin position="179"/>
        <end position="219"/>
    </location>
</feature>
<dbReference type="CDD" id="cd00183">
    <property type="entry name" value="TFIIS_I"/>
    <property type="match status" value="1"/>
</dbReference>
<feature type="region of interest" description="Disordered" evidence="11">
    <location>
        <begin position="390"/>
        <end position="417"/>
    </location>
</feature>
<evidence type="ECO:0000313" key="13">
    <source>
        <dbReference type="EMBL" id="KAK6172015.1"/>
    </source>
</evidence>
<evidence type="ECO:0000256" key="8">
    <source>
        <dbReference type="ARBA" id="ARBA00030125"/>
    </source>
</evidence>
<dbReference type="SMART" id="SM00509">
    <property type="entry name" value="TFS2N"/>
    <property type="match status" value="1"/>
</dbReference>
<feature type="compositionally biased region" description="Polar residues" evidence="11">
    <location>
        <begin position="145"/>
        <end position="156"/>
    </location>
</feature>
<dbReference type="GO" id="GO:0010628">
    <property type="term" value="P:positive regulation of gene expression"/>
    <property type="evidence" value="ECO:0007669"/>
    <property type="project" value="TreeGrafter"/>
</dbReference>
<dbReference type="EMBL" id="JAZGQO010000013">
    <property type="protein sequence ID" value="KAK6172015.1"/>
    <property type="molecule type" value="Genomic_DNA"/>
</dbReference>
<feature type="compositionally biased region" description="Low complexity" evidence="11">
    <location>
        <begin position="111"/>
        <end position="126"/>
    </location>
</feature>
<dbReference type="Proteomes" id="UP001347796">
    <property type="component" value="Unassembled WGS sequence"/>
</dbReference>
<dbReference type="InterPro" id="IPR003617">
    <property type="entry name" value="TFIIS/CRSP70_N_sub"/>
</dbReference>
<evidence type="ECO:0000256" key="5">
    <source>
        <dbReference type="ARBA" id="ARBA00023159"/>
    </source>
</evidence>
<feature type="region of interest" description="Disordered" evidence="11">
    <location>
        <begin position="476"/>
        <end position="499"/>
    </location>
</feature>
<evidence type="ECO:0000313" key="14">
    <source>
        <dbReference type="Proteomes" id="UP001347796"/>
    </source>
</evidence>
<organism evidence="13 14">
    <name type="scientific">Patella caerulea</name>
    <name type="common">Rayed Mediterranean limpet</name>
    <dbReference type="NCBI Taxonomy" id="87958"/>
    <lineage>
        <taxon>Eukaryota</taxon>
        <taxon>Metazoa</taxon>
        <taxon>Spiralia</taxon>
        <taxon>Lophotrochozoa</taxon>
        <taxon>Mollusca</taxon>
        <taxon>Gastropoda</taxon>
        <taxon>Patellogastropoda</taxon>
        <taxon>Patelloidea</taxon>
        <taxon>Patellidae</taxon>
        <taxon>Patella</taxon>
    </lineage>
</organism>
<feature type="domain" description="TFIIS N-terminal" evidence="12">
    <location>
        <begin position="1"/>
        <end position="84"/>
    </location>
</feature>
<keyword evidence="4" id="KW-0805">Transcription regulation</keyword>
<evidence type="ECO:0000256" key="4">
    <source>
        <dbReference type="ARBA" id="ARBA00023015"/>
    </source>
</evidence>
<reference evidence="13 14" key="1">
    <citation type="submission" date="2024-01" db="EMBL/GenBank/DDBJ databases">
        <title>The genome of the rayed Mediterranean limpet Patella caerulea (Linnaeus, 1758).</title>
        <authorList>
            <person name="Anh-Thu Weber A."/>
            <person name="Halstead-Nussloch G."/>
        </authorList>
    </citation>
    <scope>NUCLEOTIDE SEQUENCE [LARGE SCALE GENOMIC DNA]</scope>
    <source>
        <strain evidence="13">AATW-2023a</strain>
        <tissue evidence="13">Whole specimen</tissue>
    </source>
</reference>
<protein>
    <recommendedName>
        <fullName evidence="3">Mediator of RNA polymerase II transcription subunit 26</fullName>
    </recommendedName>
    <alternativeName>
        <fullName evidence="8">Cofactor required for Sp1 transcriptional activation subunit 7</fullName>
    </alternativeName>
    <alternativeName>
        <fullName evidence="9">Mediator complex subunit 26</fullName>
    </alternativeName>
</protein>
<keyword evidence="14" id="KW-1185">Reference proteome</keyword>
<evidence type="ECO:0000256" key="10">
    <source>
        <dbReference type="PROSITE-ProRule" id="PRU00649"/>
    </source>
</evidence>
<sequence>MQFTPLQLKEKLLGALDEDNNVIDAAVVLEVISILEKFPITREALEQTRIGRHVNELRRKTTNKELAKRAKKLVRGWQNLLTDNCNVNGDSVSTPPQHRNVSVLQSAGNESNPSSPIARSPAISKSYGTQARSSLSPGVSGRPVTPNSHSRPTVSKQPKGPHAGTPELNRSKFSPGLPRNSSTPNLRTSVNSPNLQVLQSSRLSPAVSHTYSPKLQNQGKADFTGKPGKLYSPKIRPNTPCQSPQLLGAGRPGTPVGNEDSLSSFPGTPSSVQSGNSQETGNGHAKNKKCKTSPQKGGKEKKSNHSRESLSQSSEIGSRADQSNVSKTDIANRKRTHPADNNSVPPVKQQKLDSVHSLSSKHPLNGKLYQKHLSDKTKHNAVVNNSATLEFSQSSNSPPLEKSLDCSTPSNKKSVTRQDSLKFNSAVKTPKVKTTAELIAELQQKTGSANYGNDILEKLRTKQIEHEADVQCSVLPPGIRPRRKRKSNDSSYISVPSPSLSQTKTELVQKFLQTSLSPTSTDLSSHIDDFSVKTESPINSSQNAEESIINISEDIKPKVVKNESEYMQQYSRKHENSNELVVKTENDSEQQEKRLTIDEIYSQLPPIDIDSIDWESSDYVVPEPHSVQDGDVLRVHSEPWEGVNGCRDGNNVWHDWASTLTLSSYDDDPLHILPYVIVDD</sequence>
<dbReference type="PANTHER" id="PTHR15201">
    <property type="entry name" value="CRSP70"/>
    <property type="match status" value="1"/>
</dbReference>
<accession>A0AAN8J8P3</accession>
<feature type="compositionally biased region" description="Polar residues" evidence="11">
    <location>
        <begin position="405"/>
        <end position="417"/>
    </location>
</feature>
<proteinExistence type="inferred from homology"/>
<dbReference type="InterPro" id="IPR042376">
    <property type="entry name" value="MED26"/>
</dbReference>
<dbReference type="Pfam" id="PF15693">
    <property type="entry name" value="Med26_C"/>
    <property type="match status" value="1"/>
</dbReference>
<evidence type="ECO:0000256" key="11">
    <source>
        <dbReference type="SAM" id="MobiDB-lite"/>
    </source>
</evidence>
<dbReference type="GO" id="GO:0070847">
    <property type="term" value="C:core mediator complex"/>
    <property type="evidence" value="ECO:0007669"/>
    <property type="project" value="TreeGrafter"/>
</dbReference>
<evidence type="ECO:0000256" key="1">
    <source>
        <dbReference type="ARBA" id="ARBA00004123"/>
    </source>
</evidence>
<keyword evidence="5" id="KW-0010">Activator</keyword>
<keyword evidence="7 10" id="KW-0539">Nucleus</keyword>
<dbReference type="GO" id="GO:0003712">
    <property type="term" value="F:transcription coregulator activity"/>
    <property type="evidence" value="ECO:0007669"/>
    <property type="project" value="TreeGrafter"/>
</dbReference>
<feature type="compositionally biased region" description="Low complexity" evidence="11">
    <location>
        <begin position="489"/>
        <end position="499"/>
    </location>
</feature>
<dbReference type="InterPro" id="IPR035441">
    <property type="entry name" value="TFIIS/LEDGF_dom_sf"/>
</dbReference>
<comment type="caution">
    <text evidence="13">The sequence shown here is derived from an EMBL/GenBank/DDBJ whole genome shotgun (WGS) entry which is preliminary data.</text>
</comment>
<dbReference type="PANTHER" id="PTHR15201:SF1">
    <property type="entry name" value="MEDIATOR OF RNA POLYMERASE II TRANSCRIPTION SUBUNIT 26"/>
    <property type="match status" value="1"/>
</dbReference>
<feature type="compositionally biased region" description="Polar residues" evidence="11">
    <location>
        <begin position="260"/>
        <end position="281"/>
    </location>
</feature>
<evidence type="ECO:0000256" key="7">
    <source>
        <dbReference type="ARBA" id="ARBA00023242"/>
    </source>
</evidence>
<dbReference type="Gene3D" id="1.20.930.10">
    <property type="entry name" value="Conserved domain common to transcription factors TFIIS, elongin A, CRSP70"/>
    <property type="match status" value="1"/>
</dbReference>
<name>A0AAN8J8P3_PATCE</name>
<gene>
    <name evidence="13" type="ORF">SNE40_018418</name>
</gene>
<dbReference type="SUPFAM" id="SSF47676">
    <property type="entry name" value="Conserved domain common to transcription factors TFIIS, elongin A, CRSP70"/>
    <property type="match status" value="1"/>
</dbReference>
<dbReference type="Pfam" id="PF08711">
    <property type="entry name" value="Med26"/>
    <property type="match status" value="1"/>
</dbReference>
<evidence type="ECO:0000256" key="9">
    <source>
        <dbReference type="ARBA" id="ARBA00031968"/>
    </source>
</evidence>
<feature type="compositionally biased region" description="Polar residues" evidence="11">
    <location>
        <begin position="127"/>
        <end position="137"/>
    </location>
</feature>
<evidence type="ECO:0000256" key="2">
    <source>
        <dbReference type="ARBA" id="ARBA00009681"/>
    </source>
</evidence>
<keyword evidence="6" id="KW-0804">Transcription</keyword>
<dbReference type="AlphaFoldDB" id="A0AAN8J8P3"/>
<feature type="compositionally biased region" description="Basic and acidic residues" evidence="11">
    <location>
        <begin position="297"/>
        <end position="308"/>
    </location>
</feature>
<dbReference type="InterPro" id="IPR031416">
    <property type="entry name" value="Med26_C"/>
</dbReference>
<evidence type="ECO:0000256" key="6">
    <source>
        <dbReference type="ARBA" id="ARBA00023163"/>
    </source>
</evidence>
<comment type="subcellular location">
    <subcellularLocation>
        <location evidence="1 10">Nucleus</location>
    </subcellularLocation>
</comment>
<dbReference type="GO" id="GO:0016592">
    <property type="term" value="C:mediator complex"/>
    <property type="evidence" value="ECO:0007669"/>
    <property type="project" value="InterPro"/>
</dbReference>
<dbReference type="PROSITE" id="PS51319">
    <property type="entry name" value="TFIIS_N"/>
    <property type="match status" value="1"/>
</dbReference>